<comment type="caution">
    <text evidence="1">The sequence shown here is derived from an EMBL/GenBank/DDBJ whole genome shotgun (WGS) entry which is preliminary data.</text>
</comment>
<protein>
    <submittedName>
        <fullName evidence="1">Uncharacterized protein</fullName>
    </submittedName>
</protein>
<accession>A0ACC1ITF6</accession>
<name>A0ACC1ITF6_9FUNG</name>
<organism evidence="1 2">
    <name type="scientific">Kickxella alabastrina</name>
    <dbReference type="NCBI Taxonomy" id="61397"/>
    <lineage>
        <taxon>Eukaryota</taxon>
        <taxon>Fungi</taxon>
        <taxon>Fungi incertae sedis</taxon>
        <taxon>Zoopagomycota</taxon>
        <taxon>Kickxellomycotina</taxon>
        <taxon>Kickxellomycetes</taxon>
        <taxon>Kickxellales</taxon>
        <taxon>Kickxellaceae</taxon>
        <taxon>Kickxella</taxon>
    </lineage>
</organism>
<reference evidence="1" key="1">
    <citation type="submission" date="2022-07" db="EMBL/GenBank/DDBJ databases">
        <title>Phylogenomic reconstructions and comparative analyses of Kickxellomycotina fungi.</title>
        <authorList>
            <person name="Reynolds N.K."/>
            <person name="Stajich J.E."/>
            <person name="Barry K."/>
            <person name="Grigoriev I.V."/>
            <person name="Crous P."/>
            <person name="Smith M.E."/>
        </authorList>
    </citation>
    <scope>NUCLEOTIDE SEQUENCE</scope>
    <source>
        <strain evidence="1">Benny 63K</strain>
    </source>
</reference>
<evidence type="ECO:0000313" key="1">
    <source>
        <dbReference type="EMBL" id="KAJ1900419.1"/>
    </source>
</evidence>
<proteinExistence type="predicted"/>
<evidence type="ECO:0000313" key="2">
    <source>
        <dbReference type="Proteomes" id="UP001150581"/>
    </source>
</evidence>
<sequence length="331" mass="37531">MDSDIDVYALLGVTAEAGDKELTKAYRIKALLHHPDKNRDDPNAAKFFHDIKSAYDLLNNPKQRAEYDEKRKAQLAKRQRQDALSVQRKRMKTQLEEDERIARQAREVERKREHDVNREAARFREESQREEQRHDRKMREHIRQMNEDAKRTDETLAELNEVDDLDRTIRIRWDTVDVGMHDCESLAGLFSIFGDIEEVVVAPASYHGKKKDPSMSSALLVFKSITSAHALMNTQHQSSQLRGFLRFWATGAEPQAVRNIAANTSVFAAQSATTRADKHGSGPGSSAGAGSIRLPDVASIDMRDVPGSSLAFADFESLTLMRMRQHGMSRS</sequence>
<keyword evidence="2" id="KW-1185">Reference proteome</keyword>
<dbReference type="Proteomes" id="UP001150581">
    <property type="component" value="Unassembled WGS sequence"/>
</dbReference>
<gene>
    <name evidence="1" type="ORF">LPJ66_001473</name>
</gene>
<dbReference type="EMBL" id="JANBPG010000081">
    <property type="protein sequence ID" value="KAJ1900419.1"/>
    <property type="molecule type" value="Genomic_DNA"/>
</dbReference>